<organism evidence="4 5">
    <name type="scientific">Pseudonocardia endophytica</name>
    <dbReference type="NCBI Taxonomy" id="401976"/>
    <lineage>
        <taxon>Bacteria</taxon>
        <taxon>Bacillati</taxon>
        <taxon>Actinomycetota</taxon>
        <taxon>Actinomycetes</taxon>
        <taxon>Pseudonocardiales</taxon>
        <taxon>Pseudonocardiaceae</taxon>
        <taxon>Pseudonocardia</taxon>
    </lineage>
</organism>
<gene>
    <name evidence="4" type="ORF">EV378_1482</name>
</gene>
<dbReference type="Proteomes" id="UP000295560">
    <property type="component" value="Unassembled WGS sequence"/>
</dbReference>
<dbReference type="InterPro" id="IPR050902">
    <property type="entry name" value="ABC_Transporter_SBP"/>
</dbReference>
<feature type="signal peptide" evidence="2">
    <location>
        <begin position="1"/>
        <end position="28"/>
    </location>
</feature>
<dbReference type="GO" id="GO:0071281">
    <property type="term" value="P:cellular response to iron ion"/>
    <property type="evidence" value="ECO:0007669"/>
    <property type="project" value="TreeGrafter"/>
</dbReference>
<evidence type="ECO:0000256" key="2">
    <source>
        <dbReference type="SAM" id="SignalP"/>
    </source>
</evidence>
<feature type="chain" id="PRO_5020337789" evidence="2">
    <location>
        <begin position="29"/>
        <end position="391"/>
    </location>
</feature>
<evidence type="ECO:0000256" key="1">
    <source>
        <dbReference type="ARBA" id="ARBA00008814"/>
    </source>
</evidence>
<feature type="domain" description="Fe/B12 periplasmic-binding" evidence="3">
    <location>
        <begin position="113"/>
        <end position="310"/>
    </location>
</feature>
<dbReference type="AlphaFoldDB" id="A0A4R1HX43"/>
<dbReference type="Pfam" id="PF01497">
    <property type="entry name" value="Peripla_BP_2"/>
    <property type="match status" value="1"/>
</dbReference>
<accession>A0A4R1HX43</accession>
<dbReference type="InterPro" id="IPR002491">
    <property type="entry name" value="ABC_transptr_periplasmic_BD"/>
</dbReference>
<keyword evidence="5" id="KW-1185">Reference proteome</keyword>
<dbReference type="Gene3D" id="3.40.50.1980">
    <property type="entry name" value="Nitrogenase molybdenum iron protein domain"/>
    <property type="match status" value="1"/>
</dbReference>
<proteinExistence type="inferred from homology"/>
<comment type="caution">
    <text evidence="4">The sequence shown here is derived from an EMBL/GenBank/DDBJ whole genome shotgun (WGS) entry which is preliminary data.</text>
</comment>
<name>A0A4R1HX43_PSEEN</name>
<dbReference type="PANTHER" id="PTHR30535:SF34">
    <property type="entry name" value="MOLYBDATE-BINDING PROTEIN MOLA"/>
    <property type="match status" value="1"/>
</dbReference>
<reference evidence="4 5" key="1">
    <citation type="submission" date="2019-03" db="EMBL/GenBank/DDBJ databases">
        <title>Sequencing the genomes of 1000 actinobacteria strains.</title>
        <authorList>
            <person name="Klenk H.-P."/>
        </authorList>
    </citation>
    <scope>NUCLEOTIDE SEQUENCE [LARGE SCALE GENOMIC DNA]</scope>
    <source>
        <strain evidence="4 5">DSM 44969</strain>
    </source>
</reference>
<comment type="similarity">
    <text evidence="1">Belongs to the bacterial solute-binding protein 8 family.</text>
</comment>
<dbReference type="SUPFAM" id="SSF53807">
    <property type="entry name" value="Helical backbone' metal receptor"/>
    <property type="match status" value="1"/>
</dbReference>
<dbReference type="PANTHER" id="PTHR30535">
    <property type="entry name" value="VITAMIN B12-BINDING PROTEIN"/>
    <property type="match status" value="1"/>
</dbReference>
<dbReference type="EMBL" id="SMFZ01000001">
    <property type="protein sequence ID" value="TCK25665.1"/>
    <property type="molecule type" value="Genomic_DNA"/>
</dbReference>
<dbReference type="PROSITE" id="PS51257">
    <property type="entry name" value="PROKAR_LIPOPROTEIN"/>
    <property type="match status" value="1"/>
</dbReference>
<dbReference type="OrthoDB" id="9812528at2"/>
<evidence type="ECO:0000259" key="3">
    <source>
        <dbReference type="Pfam" id="PF01497"/>
    </source>
</evidence>
<sequence length="391" mass="39814">MRRFGRVAVLVVSALALVVGCAAPSPVAAPPPPGCLPGAAPAPLPEFRFARNVSARQEAGCRVLTVTRPFPGGAPRSVVLVDCGAPDPPLPAGLAGAPLVHTPVSGLFAASTTQLPAVEALGLLDRLTGVGDPALVSDPAVRARAESPSVTAFAPGGVIAAEPVIAAAPPVLLSGGTDDPAFAALRAARIPVVDWADYLEQGPLAQAEWIKVMGALTGRDAEATRQFDAVAARYTALAGRAKAVPAVPVAIGQPYQGTWTIPSRDSTTGGLLRDAGATWSGAVRPGSGSAPASLEAVLADDGAARIWLADGPWRSTADVAATDPRLRTMAAVGPGGQVWTRDKMLGPGGGNQYYERGVAHPDEILADLVSIVHPQLEPGRDTVYFRPVPAG</sequence>
<evidence type="ECO:0000313" key="5">
    <source>
        <dbReference type="Proteomes" id="UP000295560"/>
    </source>
</evidence>
<evidence type="ECO:0000313" key="4">
    <source>
        <dbReference type="EMBL" id="TCK25665.1"/>
    </source>
</evidence>
<protein>
    <submittedName>
        <fullName evidence="4">Iron complex transport system substrate-binding protein</fullName>
    </submittedName>
</protein>
<keyword evidence="2" id="KW-0732">Signal</keyword>